<keyword evidence="5 14" id="KW-0808">Transferase</keyword>
<evidence type="ECO:0000256" key="8">
    <source>
        <dbReference type="ARBA" id="ARBA00022764"/>
    </source>
</evidence>
<evidence type="ECO:0000256" key="13">
    <source>
        <dbReference type="ARBA" id="ARBA00048423"/>
    </source>
</evidence>
<dbReference type="InterPro" id="IPR025710">
    <property type="entry name" value="SoxA"/>
</dbReference>
<dbReference type="RefSeq" id="WP_317703163.1">
    <property type="nucleotide sequence ID" value="NZ_CP136921.1"/>
</dbReference>
<feature type="signal peptide" evidence="15">
    <location>
        <begin position="1"/>
        <end position="24"/>
    </location>
</feature>
<evidence type="ECO:0000256" key="2">
    <source>
        <dbReference type="ARBA" id="ARBA00011530"/>
    </source>
</evidence>
<reference evidence="17 18" key="1">
    <citation type="submission" date="2023-03" db="EMBL/GenBank/DDBJ databases">
        <title>Diaphorobacter basophil sp. nov., isolated from a sewage-treatment plant.</title>
        <authorList>
            <person name="Yang K."/>
        </authorList>
    </citation>
    <scope>NUCLEOTIDE SEQUENCE [LARGE SCALE GENOMIC DNA]</scope>
    <source>
        <strain evidence="17 18">Y-1</strain>
    </source>
</reference>
<keyword evidence="3 14" id="KW-0813">Transport</keyword>
<evidence type="ECO:0000313" key="17">
    <source>
        <dbReference type="EMBL" id="WOO33831.1"/>
    </source>
</evidence>
<dbReference type="NCBIfam" id="TIGR04484">
    <property type="entry name" value="thiosulf_SoxA"/>
    <property type="match status" value="1"/>
</dbReference>
<dbReference type="Gene3D" id="1.10.760.10">
    <property type="entry name" value="Cytochrome c-like domain"/>
    <property type="match status" value="2"/>
</dbReference>
<evidence type="ECO:0000256" key="7">
    <source>
        <dbReference type="ARBA" id="ARBA00022729"/>
    </source>
</evidence>
<keyword evidence="10 14" id="KW-0408">Iron</keyword>
<evidence type="ECO:0000256" key="3">
    <source>
        <dbReference type="ARBA" id="ARBA00022448"/>
    </source>
</evidence>
<sequence>MRGKSIALITAALGLMGLSGLALAQKTSIEAIEEYREMLQDGNPADLFEAKGEDLWKKKRGPKNASLEGCDLGLGPGVVKGAFVELPRWFADTGKVQDLESRLLTCMSALQGIDPKVIIDGQWGKGERANTTALATWIAAQSKGMAFHLPQGHAQERTMYEVGKRLFYQRGGAHDFSCASCHGEAGKRIRLQDLPDLRKAPGDGIGFAAWPAYRVSNGQMWSMQHRLHDCYRQQRFPEVVFASDVTVALGVFLGVNATGDKSAVPTIKR</sequence>
<gene>
    <name evidence="17" type="primary">soxA</name>
    <name evidence="17" type="ORF">P4826_07140</name>
</gene>
<evidence type="ECO:0000256" key="5">
    <source>
        <dbReference type="ARBA" id="ARBA00022679"/>
    </source>
</evidence>
<evidence type="ECO:0000259" key="16">
    <source>
        <dbReference type="Pfam" id="PF21342"/>
    </source>
</evidence>
<dbReference type="SUPFAM" id="SSF46626">
    <property type="entry name" value="Cytochrome c"/>
    <property type="match status" value="2"/>
</dbReference>
<comment type="subcellular location">
    <subcellularLocation>
        <location evidence="1 14">Periplasm</location>
    </subcellularLocation>
</comment>
<name>A0ABZ0J864_9BURK</name>
<dbReference type="InterPro" id="IPR036909">
    <property type="entry name" value="Cyt_c-like_dom_sf"/>
</dbReference>
<keyword evidence="6 14" id="KW-0479">Metal-binding</keyword>
<evidence type="ECO:0000256" key="9">
    <source>
        <dbReference type="ARBA" id="ARBA00022982"/>
    </source>
</evidence>
<comment type="subunit">
    <text evidence="2 14">Heterodimer of SoxA and SoxX.</text>
</comment>
<comment type="catalytic activity">
    <reaction evidence="13 14">
        <text>S-sulfanyl-L-cysteinyl-[SoxY protein] + thiosulfate + 2 Fe(III)-[cytochrome c] = S-(2-sulfodisulfanyl)-L-cysteinyl-[SoxY protein] + 2 Fe(II)-[cytochrome c] + 2 H(+)</text>
        <dbReference type="Rhea" id="RHEA:51224"/>
        <dbReference type="Rhea" id="RHEA-COMP:10350"/>
        <dbReference type="Rhea" id="RHEA-COMP:14399"/>
        <dbReference type="Rhea" id="RHEA-COMP:14689"/>
        <dbReference type="Rhea" id="RHEA-COMP:14690"/>
        <dbReference type="ChEBI" id="CHEBI:15378"/>
        <dbReference type="ChEBI" id="CHEBI:29033"/>
        <dbReference type="ChEBI" id="CHEBI:29034"/>
        <dbReference type="ChEBI" id="CHEBI:33542"/>
        <dbReference type="ChEBI" id="CHEBI:61963"/>
        <dbReference type="ChEBI" id="CHEBI:140664"/>
        <dbReference type="EC" id="2.8.5.2"/>
    </reaction>
</comment>
<evidence type="ECO:0000256" key="15">
    <source>
        <dbReference type="SAM" id="SignalP"/>
    </source>
</evidence>
<keyword evidence="4 14" id="KW-0349">Heme</keyword>
<evidence type="ECO:0000256" key="12">
    <source>
        <dbReference type="ARBA" id="ARBA00048077"/>
    </source>
</evidence>
<evidence type="ECO:0000256" key="6">
    <source>
        <dbReference type="ARBA" id="ARBA00022723"/>
    </source>
</evidence>
<comment type="similarity">
    <text evidence="11 14">Belongs to the SoxA family.</text>
</comment>
<dbReference type="Pfam" id="PF21342">
    <property type="entry name" value="SoxA-TsdA_cyt-c"/>
    <property type="match status" value="1"/>
</dbReference>
<feature type="chain" id="PRO_5047156451" description="SoxAX cytochrome complex subunit A" evidence="15">
    <location>
        <begin position="25"/>
        <end position="269"/>
    </location>
</feature>
<comment type="catalytic activity">
    <reaction evidence="12 14">
        <text>L-cysteinyl-[SoxY protein] + thiosulfate + 2 Fe(III)-[cytochrome c] = S-sulfosulfanyl-L-cysteinyl-[SoxY protein] + 2 Fe(II)-[cytochrome c] + 2 H(+)</text>
        <dbReference type="Rhea" id="RHEA:56720"/>
        <dbReference type="Rhea" id="RHEA-COMP:10350"/>
        <dbReference type="Rhea" id="RHEA-COMP:14328"/>
        <dbReference type="Rhea" id="RHEA-COMP:14399"/>
        <dbReference type="Rhea" id="RHEA-COMP:14691"/>
        <dbReference type="ChEBI" id="CHEBI:15378"/>
        <dbReference type="ChEBI" id="CHEBI:29033"/>
        <dbReference type="ChEBI" id="CHEBI:29034"/>
        <dbReference type="ChEBI" id="CHEBI:29950"/>
        <dbReference type="ChEBI" id="CHEBI:33542"/>
        <dbReference type="ChEBI" id="CHEBI:139321"/>
        <dbReference type="EC" id="2.8.5.2"/>
    </reaction>
</comment>
<dbReference type="EMBL" id="CP136921">
    <property type="protein sequence ID" value="WOO33831.1"/>
    <property type="molecule type" value="Genomic_DNA"/>
</dbReference>
<evidence type="ECO:0000256" key="4">
    <source>
        <dbReference type="ARBA" id="ARBA00022617"/>
    </source>
</evidence>
<evidence type="ECO:0000313" key="18">
    <source>
        <dbReference type="Proteomes" id="UP001303211"/>
    </source>
</evidence>
<keyword evidence="18" id="KW-1185">Reference proteome</keyword>
<evidence type="ECO:0000256" key="1">
    <source>
        <dbReference type="ARBA" id="ARBA00004418"/>
    </source>
</evidence>
<proteinExistence type="inferred from homology"/>
<keyword evidence="7 15" id="KW-0732">Signal</keyword>
<organism evidence="17 18">
    <name type="scientific">Diaphorobacter limosus</name>
    <dbReference type="NCBI Taxonomy" id="3036128"/>
    <lineage>
        <taxon>Bacteria</taxon>
        <taxon>Pseudomonadati</taxon>
        <taxon>Pseudomonadota</taxon>
        <taxon>Betaproteobacteria</taxon>
        <taxon>Burkholderiales</taxon>
        <taxon>Comamonadaceae</taxon>
        <taxon>Diaphorobacter</taxon>
    </lineage>
</organism>
<feature type="domain" description="Cytochrome c" evidence="16">
    <location>
        <begin position="51"/>
        <end position="146"/>
    </location>
</feature>
<keyword evidence="8 14" id="KW-0574">Periplasm</keyword>
<evidence type="ECO:0000256" key="14">
    <source>
        <dbReference type="PIRNR" id="PIRNR038455"/>
    </source>
</evidence>
<dbReference type="PIRSF" id="PIRSF038455">
    <property type="entry name" value="SoxA"/>
    <property type="match status" value="1"/>
</dbReference>
<dbReference type="InterPro" id="IPR009056">
    <property type="entry name" value="Cyt_c-like_dom"/>
</dbReference>
<evidence type="ECO:0000256" key="10">
    <source>
        <dbReference type="ARBA" id="ARBA00023004"/>
    </source>
</evidence>
<dbReference type="EC" id="2.8.5.2" evidence="14"/>
<accession>A0ABZ0J864</accession>
<protein>
    <recommendedName>
        <fullName evidence="14">SoxAX cytochrome complex subunit A</fullName>
        <ecNumber evidence="14">2.8.5.2</ecNumber>
    </recommendedName>
    <alternativeName>
        <fullName evidence="14">Protein SoxA</fullName>
    </alternativeName>
    <alternativeName>
        <fullName evidence="14">Sulfur oxidizing protein A</fullName>
    </alternativeName>
    <alternativeName>
        <fullName evidence="14">Thiosulfate-oxidizing multienzyme system protein SoxA</fullName>
    </alternativeName>
</protein>
<keyword evidence="9 14" id="KW-0249">Electron transport</keyword>
<evidence type="ECO:0000256" key="11">
    <source>
        <dbReference type="ARBA" id="ARBA00025746"/>
    </source>
</evidence>
<dbReference type="Proteomes" id="UP001303211">
    <property type="component" value="Chromosome"/>
</dbReference>